<evidence type="ECO:0000313" key="2">
    <source>
        <dbReference type="Proteomes" id="UP001159363"/>
    </source>
</evidence>
<protein>
    <submittedName>
        <fullName evidence="1">Uncharacterized protein</fullName>
    </submittedName>
</protein>
<sequence length="1090" mass="116696">MQVSFKEHECYDPTEAGRVQSPTGSLPDFRKWDSWLTMPLVGGFFFGVSRFPRPCIPALLRTRLTAPSSALMTKTSMLRAGQISPLHFTTSLRNIATTACPKTAFRHDHTNCTAQKELGSGITDQQHTSLNSRRRNSVKTAHDTATENLHIPYYVFRQPLKQTKQACCYFVSKKYLILRPLVLGGRQTKVLKQYNQYLICSKKVLSLIAGRRSIRACYVIRFAVTCEGVHGLVSGRVCPVKGCMGSSLDECVQDAWARQWTSVFCEGVHGLVSGRVCPVKGCMGSSLDECVHEGMHGLVSGRVCPVKGYMGSSVDECVQGAWARHWTSVFSEGMHGLVSGRVCPVKGCMGSSVDECVQDAWARQWTSVFCEGVHGLVSGRVCPVKGCMGSSVDGVCSVKGCIGLVSGRVCPVKGCMGSSVDECVQGAWARQWTSVSSEGMHGLVSGRVCPVKGCMGSSVDECVLDAWARHWTSVFSEGMHGLVSGRVCPVKGCMGSSVASVFCEGCMGSSVDEVSMKGCMGSSWTSVSVRVHGRSGRVCPVKDDGSQAGPQDSVLKSWARVSEGAWAVMDELYEGCISCMLAVTSVSMRIMARHDDCSEGHGGGRAMFVKVVHGSEAAGWSCIEGAGSSDGIWRGCMARRSWARGRVVEDACSQHARVQAVRTVSEGYGRCIAEISRHEGVKIWRDEVSEDMARIETQKGMAQCEFLEGMPSEECVHKMQAQWSSVFVKDAWSIPDICGLVVTSVSVKGCMGSSVDECVHEGMHGLVSGRVCSVKGAWARQWTSVSSEGCMGSSVTSVSVKGCMARQWTSVSSEGMHGSSVDECVPVKGAWARQWTSCSVKGAWARQWTSVSSEGMHGLVSARVCPVKGCMGSSVDECVLDAWARQWTSVFCEGMHGLVSGRVCPVKGCMGSSVDECVQGAWARQWTSVSSEGCMGSSVDECVCEGCMGSSVDEVCPVKGCMASSVDECVQGAWARQWTSVFSEGMHGSSVDECVLDAWARQWTSVSSEGMHGLVSGRVCSVKGCMGSSVDECVSSEGMHGLVSGRVCPVKGCMGSSVDECVLEGMHGLVSGRVCSVKGCMGSSVDECVQ</sequence>
<evidence type="ECO:0000313" key="1">
    <source>
        <dbReference type="EMBL" id="KAJ8872670.1"/>
    </source>
</evidence>
<organism evidence="1 2">
    <name type="scientific">Dryococelus australis</name>
    <dbReference type="NCBI Taxonomy" id="614101"/>
    <lineage>
        <taxon>Eukaryota</taxon>
        <taxon>Metazoa</taxon>
        <taxon>Ecdysozoa</taxon>
        <taxon>Arthropoda</taxon>
        <taxon>Hexapoda</taxon>
        <taxon>Insecta</taxon>
        <taxon>Pterygota</taxon>
        <taxon>Neoptera</taxon>
        <taxon>Polyneoptera</taxon>
        <taxon>Phasmatodea</taxon>
        <taxon>Verophasmatodea</taxon>
        <taxon>Anareolatae</taxon>
        <taxon>Phasmatidae</taxon>
        <taxon>Eurycanthinae</taxon>
        <taxon>Dryococelus</taxon>
    </lineage>
</organism>
<gene>
    <name evidence="1" type="ORF">PR048_026281</name>
</gene>
<keyword evidence="2" id="KW-1185">Reference proteome</keyword>
<comment type="caution">
    <text evidence="1">The sequence shown here is derived from an EMBL/GenBank/DDBJ whole genome shotgun (WGS) entry which is preliminary data.</text>
</comment>
<proteinExistence type="predicted"/>
<name>A0ABQ9GKV9_9NEOP</name>
<dbReference type="Proteomes" id="UP001159363">
    <property type="component" value="Chromosome 10"/>
</dbReference>
<accession>A0ABQ9GKV9</accession>
<dbReference type="EMBL" id="JARBHB010000011">
    <property type="protein sequence ID" value="KAJ8872670.1"/>
    <property type="molecule type" value="Genomic_DNA"/>
</dbReference>
<reference evidence="1 2" key="1">
    <citation type="submission" date="2023-02" db="EMBL/GenBank/DDBJ databases">
        <title>LHISI_Scaffold_Assembly.</title>
        <authorList>
            <person name="Stuart O.P."/>
            <person name="Cleave R."/>
            <person name="Magrath M.J.L."/>
            <person name="Mikheyev A.S."/>
        </authorList>
    </citation>
    <scope>NUCLEOTIDE SEQUENCE [LARGE SCALE GENOMIC DNA]</scope>
    <source>
        <strain evidence="1">Daus_M_001</strain>
        <tissue evidence="1">Leg muscle</tissue>
    </source>
</reference>